<proteinExistence type="predicted"/>
<dbReference type="EMBL" id="JAYMYR010000011">
    <property type="protein sequence ID" value="KAK7333529.1"/>
    <property type="molecule type" value="Genomic_DNA"/>
</dbReference>
<sequence>MDISVGRVTLFDVLEAEEKKSEMGCRNRDSLADNHSSPSSDSLSEALLFTTMCIVGLPVDVHVKDGSV</sequence>
<name>A0AAN9QFQ4_PHACN</name>
<evidence type="ECO:0000256" key="1">
    <source>
        <dbReference type="SAM" id="MobiDB-lite"/>
    </source>
</evidence>
<evidence type="ECO:0000313" key="2">
    <source>
        <dbReference type="EMBL" id="KAK7333529.1"/>
    </source>
</evidence>
<comment type="caution">
    <text evidence="2">The sequence shown here is derived from an EMBL/GenBank/DDBJ whole genome shotgun (WGS) entry which is preliminary data.</text>
</comment>
<dbReference type="Proteomes" id="UP001374584">
    <property type="component" value="Unassembled WGS sequence"/>
</dbReference>
<dbReference type="AlphaFoldDB" id="A0AAN9QFQ4"/>
<protein>
    <submittedName>
        <fullName evidence="2">Uncharacterized protein</fullName>
    </submittedName>
</protein>
<accession>A0AAN9QFQ4</accession>
<reference evidence="2 3" key="1">
    <citation type="submission" date="2024-01" db="EMBL/GenBank/DDBJ databases">
        <title>The genomes of 5 underutilized Papilionoideae crops provide insights into root nodulation and disease resistanc.</title>
        <authorList>
            <person name="Jiang F."/>
        </authorList>
    </citation>
    <scope>NUCLEOTIDE SEQUENCE [LARGE SCALE GENOMIC DNA]</scope>
    <source>
        <strain evidence="2">JINMINGXINNONG_FW02</strain>
        <tissue evidence="2">Leaves</tissue>
    </source>
</reference>
<feature type="compositionally biased region" description="Basic and acidic residues" evidence="1">
    <location>
        <begin position="22"/>
        <end position="32"/>
    </location>
</feature>
<evidence type="ECO:0000313" key="3">
    <source>
        <dbReference type="Proteomes" id="UP001374584"/>
    </source>
</evidence>
<feature type="compositionally biased region" description="Low complexity" evidence="1">
    <location>
        <begin position="33"/>
        <end position="42"/>
    </location>
</feature>
<feature type="region of interest" description="Disordered" evidence="1">
    <location>
        <begin position="22"/>
        <end position="42"/>
    </location>
</feature>
<gene>
    <name evidence="2" type="ORF">VNO80_30304</name>
</gene>
<organism evidence="2 3">
    <name type="scientific">Phaseolus coccineus</name>
    <name type="common">Scarlet runner bean</name>
    <name type="synonym">Phaseolus multiflorus</name>
    <dbReference type="NCBI Taxonomy" id="3886"/>
    <lineage>
        <taxon>Eukaryota</taxon>
        <taxon>Viridiplantae</taxon>
        <taxon>Streptophyta</taxon>
        <taxon>Embryophyta</taxon>
        <taxon>Tracheophyta</taxon>
        <taxon>Spermatophyta</taxon>
        <taxon>Magnoliopsida</taxon>
        <taxon>eudicotyledons</taxon>
        <taxon>Gunneridae</taxon>
        <taxon>Pentapetalae</taxon>
        <taxon>rosids</taxon>
        <taxon>fabids</taxon>
        <taxon>Fabales</taxon>
        <taxon>Fabaceae</taxon>
        <taxon>Papilionoideae</taxon>
        <taxon>50 kb inversion clade</taxon>
        <taxon>NPAAA clade</taxon>
        <taxon>indigoferoid/millettioid clade</taxon>
        <taxon>Phaseoleae</taxon>
        <taxon>Phaseolus</taxon>
    </lineage>
</organism>
<keyword evidence="3" id="KW-1185">Reference proteome</keyword>